<dbReference type="Proteomes" id="UP001589766">
    <property type="component" value="Unassembled WGS sequence"/>
</dbReference>
<evidence type="ECO:0008006" key="3">
    <source>
        <dbReference type="Google" id="ProtNLM"/>
    </source>
</evidence>
<protein>
    <recommendedName>
        <fullName evidence="3">RES domain-containing protein</fullName>
    </recommendedName>
</protein>
<comment type="caution">
    <text evidence="1">The sequence shown here is derived from an EMBL/GenBank/DDBJ whole genome shotgun (WGS) entry which is preliminary data.</text>
</comment>
<proteinExistence type="predicted"/>
<dbReference type="EMBL" id="JBHLWH010000021">
    <property type="protein sequence ID" value="MFC0248270.1"/>
    <property type="molecule type" value="Genomic_DNA"/>
</dbReference>
<evidence type="ECO:0000313" key="2">
    <source>
        <dbReference type="Proteomes" id="UP001589766"/>
    </source>
</evidence>
<sequence>MVKTSVAPVATYPKVSARWVRDSYKDHDGNGDPLSKRWPVRSLTEVERATVRVRIDWSVTPPEETQLDVAGNAALRLRAHEVRGRLFGRSGSALAAELWGVFYGNGPTPKYAWRGYEILCHMDADAERHGVSVWIDAEPLPFNPARHRVMRLSERVKELGA</sequence>
<name>A0ABV6F569_9MICC</name>
<accession>A0ABV6F569</accession>
<keyword evidence="2" id="KW-1185">Reference proteome</keyword>
<gene>
    <name evidence="1" type="ORF">ACFFIO_07125</name>
</gene>
<organism evidence="1 2">
    <name type="scientific">Citricoccus parietis</name>
    <dbReference type="NCBI Taxonomy" id="592307"/>
    <lineage>
        <taxon>Bacteria</taxon>
        <taxon>Bacillati</taxon>
        <taxon>Actinomycetota</taxon>
        <taxon>Actinomycetes</taxon>
        <taxon>Micrococcales</taxon>
        <taxon>Micrococcaceae</taxon>
        <taxon>Citricoccus</taxon>
    </lineage>
</organism>
<reference evidence="1 2" key="1">
    <citation type="submission" date="2024-09" db="EMBL/GenBank/DDBJ databases">
        <authorList>
            <person name="Sun Q."/>
            <person name="Mori K."/>
        </authorList>
    </citation>
    <scope>NUCLEOTIDE SEQUENCE [LARGE SCALE GENOMIC DNA]</scope>
    <source>
        <strain evidence="1 2">CCM 7609</strain>
    </source>
</reference>
<evidence type="ECO:0000313" key="1">
    <source>
        <dbReference type="EMBL" id="MFC0248270.1"/>
    </source>
</evidence>
<dbReference type="RefSeq" id="WP_378040901.1">
    <property type="nucleotide sequence ID" value="NZ_JBHLWH010000021.1"/>
</dbReference>